<keyword evidence="2" id="KW-0378">Hydrolase</keyword>
<evidence type="ECO:0000256" key="2">
    <source>
        <dbReference type="ARBA" id="ARBA00022801"/>
    </source>
</evidence>
<dbReference type="PANTHER" id="PTHR43808">
    <property type="entry name" value="ACETYLORNITHINE DEACETYLASE"/>
    <property type="match status" value="1"/>
</dbReference>
<dbReference type="InterPro" id="IPR002933">
    <property type="entry name" value="Peptidase_M20"/>
</dbReference>
<proteinExistence type="predicted"/>
<evidence type="ECO:0000256" key="1">
    <source>
        <dbReference type="ARBA" id="ARBA00022723"/>
    </source>
</evidence>
<gene>
    <name evidence="4" type="ORF">NFX46_22960</name>
</gene>
<dbReference type="InterPro" id="IPR050072">
    <property type="entry name" value="Peptidase_M20A"/>
</dbReference>
<dbReference type="SUPFAM" id="SSF55031">
    <property type="entry name" value="Bacterial exopeptidase dimerisation domain"/>
    <property type="match status" value="1"/>
</dbReference>
<evidence type="ECO:0000313" key="5">
    <source>
        <dbReference type="Proteomes" id="UP001056374"/>
    </source>
</evidence>
<accession>A0ABY4ZKK0</accession>
<organism evidence="4 5">
    <name type="scientific">Streptomyces phaeoluteigriseus</name>
    <dbReference type="NCBI Taxonomy" id="114686"/>
    <lineage>
        <taxon>Bacteria</taxon>
        <taxon>Bacillati</taxon>
        <taxon>Actinomycetota</taxon>
        <taxon>Actinomycetes</taxon>
        <taxon>Kitasatosporales</taxon>
        <taxon>Streptomycetaceae</taxon>
        <taxon>Streptomyces</taxon>
        <taxon>Streptomyces aurantiacus group</taxon>
    </lineage>
</organism>
<name>A0ABY4ZKK0_9ACTN</name>
<dbReference type="Gene3D" id="3.40.630.10">
    <property type="entry name" value="Zn peptidases"/>
    <property type="match status" value="1"/>
</dbReference>
<keyword evidence="1" id="KW-0479">Metal-binding</keyword>
<dbReference type="InterPro" id="IPR036264">
    <property type="entry name" value="Bact_exopeptidase_dim_dom"/>
</dbReference>
<keyword evidence="5" id="KW-1185">Reference proteome</keyword>
<dbReference type="RefSeq" id="WP_252556619.1">
    <property type="nucleotide sequence ID" value="NZ_CP099468.1"/>
</dbReference>
<dbReference type="Proteomes" id="UP001056374">
    <property type="component" value="Chromosome"/>
</dbReference>
<dbReference type="CDD" id="cd03885">
    <property type="entry name" value="M20_CPDG2"/>
    <property type="match status" value="1"/>
</dbReference>
<dbReference type="PANTHER" id="PTHR43808:SF9">
    <property type="entry name" value="BLL0789 PROTEIN"/>
    <property type="match status" value="1"/>
</dbReference>
<dbReference type="PIRSF" id="PIRSF037238">
    <property type="entry name" value="Carboxypeptidase_G2"/>
    <property type="match status" value="1"/>
</dbReference>
<feature type="domain" description="Peptidase M20 dimerisation" evidence="3">
    <location>
        <begin position="159"/>
        <end position="270"/>
    </location>
</feature>
<dbReference type="Gene3D" id="3.30.70.360">
    <property type="match status" value="1"/>
</dbReference>
<dbReference type="InterPro" id="IPR011650">
    <property type="entry name" value="Peptidase_M20_dimer"/>
</dbReference>
<dbReference type="EMBL" id="CP099468">
    <property type="protein sequence ID" value="USQ89654.1"/>
    <property type="molecule type" value="Genomic_DNA"/>
</dbReference>
<protein>
    <submittedName>
        <fullName evidence="4">M20 family metallopeptidase</fullName>
    </submittedName>
</protein>
<dbReference type="InterPro" id="IPR017150">
    <property type="entry name" value="Pept_M20_glutamate_carboxypep"/>
</dbReference>
<evidence type="ECO:0000259" key="3">
    <source>
        <dbReference type="Pfam" id="PF07687"/>
    </source>
</evidence>
<reference evidence="4" key="1">
    <citation type="submission" date="2022-06" db="EMBL/GenBank/DDBJ databases">
        <title>Complete genome sequence of soil microorganisms Streptomyces sp. Qhu-M197 isolated from Alpine meadows habitats on the Tibetan Plateau.</title>
        <authorList>
            <person name="Zhang B."/>
            <person name="Xiang X."/>
            <person name="Fan J."/>
        </authorList>
    </citation>
    <scope>NUCLEOTIDE SEQUENCE</scope>
    <source>
        <strain evidence="4">Qhu-M197</strain>
    </source>
</reference>
<dbReference type="SUPFAM" id="SSF53187">
    <property type="entry name" value="Zn-dependent exopeptidases"/>
    <property type="match status" value="1"/>
</dbReference>
<evidence type="ECO:0000313" key="4">
    <source>
        <dbReference type="EMBL" id="USQ89654.1"/>
    </source>
</evidence>
<dbReference type="Pfam" id="PF07687">
    <property type="entry name" value="M20_dimer"/>
    <property type="match status" value="1"/>
</dbReference>
<dbReference type="Pfam" id="PF01546">
    <property type="entry name" value="Peptidase_M20"/>
    <property type="match status" value="1"/>
</dbReference>
<sequence length="391" mass="40331">MLADLEELVCCESFSADHGAVARSAEVVAALGTRLLGAEPETIVIEGVTHLRWAFGAPRVLLVGHHDTVWPMGSLRTHPWSVADGMARGPGVLDMKAGLVQLFHALASLPSPDGVGVLVTGDEEVGSPTSRRLIEETARRCAAAFVLEASADEAGALKTARKGTSRYEVVVHGRAAHAGLEPHKGINAAVEAAHQVLSIAGLGATVTAGAATDADGAAHPALGAATVTPTLLSAGSTRNTVPALARVSVDVRVPTEAAQDWIDARMRGLAARTPGARLEVQGGRQRPPMQPESSAELFALASRLAAELGQEPLRGIAVGGASDGNHTAAVGCPTLDGLGAVGGGAHADTEYVDIARMVPRTRLLAELITRTRTRSRTWPEPGPTRARGGMS</sequence>